<protein>
    <submittedName>
        <fullName evidence="1">Nuclear matrix constituent protein 1-like protein</fullName>
    </submittedName>
</protein>
<gene>
    <name evidence="1" type="ORF">F511_07500</name>
</gene>
<accession>A0A2Z7DGP4</accession>
<sequence>MSRQVVDCVTKLLMDIHKRSLQFSLLEFSYEEALLGLRKDLEGNFKSKKLVKKRQRICKKLVKKRKRDLMFSGFGSFHVGGYWHIKVFNGVGEAYATRREDTDILLPRKRHWVTRKWHKNNSTSLNDVTTGFSSVDGRVDCVTGDGSKG</sequence>
<evidence type="ECO:0000313" key="1">
    <source>
        <dbReference type="EMBL" id="KZV58523.1"/>
    </source>
</evidence>
<dbReference type="Proteomes" id="UP000250235">
    <property type="component" value="Unassembled WGS sequence"/>
</dbReference>
<dbReference type="OrthoDB" id="1930729at2759"/>
<proteinExistence type="predicted"/>
<keyword evidence="2" id="KW-1185">Reference proteome</keyword>
<dbReference type="AlphaFoldDB" id="A0A2Z7DGP4"/>
<dbReference type="EMBL" id="KQ986748">
    <property type="protein sequence ID" value="KZV58523.1"/>
    <property type="molecule type" value="Genomic_DNA"/>
</dbReference>
<organism evidence="1 2">
    <name type="scientific">Dorcoceras hygrometricum</name>
    <dbReference type="NCBI Taxonomy" id="472368"/>
    <lineage>
        <taxon>Eukaryota</taxon>
        <taxon>Viridiplantae</taxon>
        <taxon>Streptophyta</taxon>
        <taxon>Embryophyta</taxon>
        <taxon>Tracheophyta</taxon>
        <taxon>Spermatophyta</taxon>
        <taxon>Magnoliopsida</taxon>
        <taxon>eudicotyledons</taxon>
        <taxon>Gunneridae</taxon>
        <taxon>Pentapetalae</taxon>
        <taxon>asterids</taxon>
        <taxon>lamiids</taxon>
        <taxon>Lamiales</taxon>
        <taxon>Gesneriaceae</taxon>
        <taxon>Didymocarpoideae</taxon>
        <taxon>Trichosporeae</taxon>
        <taxon>Loxocarpinae</taxon>
        <taxon>Dorcoceras</taxon>
    </lineage>
</organism>
<name>A0A2Z7DGP4_9LAMI</name>
<reference evidence="1 2" key="1">
    <citation type="journal article" date="2015" name="Proc. Natl. Acad. Sci. U.S.A.">
        <title>The resurrection genome of Boea hygrometrica: A blueprint for survival of dehydration.</title>
        <authorList>
            <person name="Xiao L."/>
            <person name="Yang G."/>
            <person name="Zhang L."/>
            <person name="Yang X."/>
            <person name="Zhao S."/>
            <person name="Ji Z."/>
            <person name="Zhou Q."/>
            <person name="Hu M."/>
            <person name="Wang Y."/>
            <person name="Chen M."/>
            <person name="Xu Y."/>
            <person name="Jin H."/>
            <person name="Xiao X."/>
            <person name="Hu G."/>
            <person name="Bao F."/>
            <person name="Hu Y."/>
            <person name="Wan P."/>
            <person name="Li L."/>
            <person name="Deng X."/>
            <person name="Kuang T."/>
            <person name="Xiang C."/>
            <person name="Zhu J.K."/>
            <person name="Oliver M.J."/>
            <person name="He Y."/>
        </authorList>
    </citation>
    <scope>NUCLEOTIDE SEQUENCE [LARGE SCALE GENOMIC DNA]</scope>
    <source>
        <strain evidence="2">cv. XS01</strain>
    </source>
</reference>
<evidence type="ECO:0000313" key="2">
    <source>
        <dbReference type="Proteomes" id="UP000250235"/>
    </source>
</evidence>